<keyword evidence="3 8" id="KW-0863">Zinc-finger</keyword>
<dbReference type="GO" id="GO:0003677">
    <property type="term" value="F:DNA binding"/>
    <property type="evidence" value="ECO:0007669"/>
    <property type="project" value="UniProtKB-KW"/>
</dbReference>
<dbReference type="SMART" id="SM00355">
    <property type="entry name" value="ZnF_C2H2"/>
    <property type="match status" value="3"/>
</dbReference>
<dbReference type="InterPro" id="IPR013087">
    <property type="entry name" value="Znf_C2H2_type"/>
</dbReference>
<dbReference type="FunFam" id="3.30.160.60:FF:000131">
    <property type="entry name" value="protein indeterminate-domain 5, chloroplastic-like"/>
    <property type="match status" value="1"/>
</dbReference>
<dbReference type="PANTHER" id="PTHR10593">
    <property type="entry name" value="SERINE/THREONINE-PROTEIN KINASE RIO"/>
    <property type="match status" value="1"/>
</dbReference>
<comment type="caution">
    <text evidence="11">The sequence shown here is derived from an EMBL/GenBank/DDBJ whole genome shotgun (WGS) entry which is preliminary data.</text>
</comment>
<keyword evidence="7" id="KW-0804">Transcription</keyword>
<evidence type="ECO:0000256" key="4">
    <source>
        <dbReference type="ARBA" id="ARBA00022833"/>
    </source>
</evidence>
<dbReference type="InterPro" id="IPR036236">
    <property type="entry name" value="Znf_C2H2_sf"/>
</dbReference>
<dbReference type="GO" id="GO:0008270">
    <property type="term" value="F:zinc ion binding"/>
    <property type="evidence" value="ECO:0007669"/>
    <property type="project" value="UniProtKB-KW"/>
</dbReference>
<feature type="compositionally biased region" description="Gly residues" evidence="9">
    <location>
        <begin position="594"/>
        <end position="605"/>
    </location>
</feature>
<dbReference type="AlphaFoldDB" id="A0A7J6EUE3"/>
<feature type="domain" description="C2H2-type" evidence="10">
    <location>
        <begin position="136"/>
        <end position="158"/>
    </location>
</feature>
<dbReference type="PANTHER" id="PTHR10593:SF236">
    <property type="entry name" value="PROTEIN INDETERMINATE-DOMAIN 11"/>
    <property type="match status" value="1"/>
</dbReference>
<feature type="region of interest" description="Disordered" evidence="9">
    <location>
        <begin position="431"/>
        <end position="453"/>
    </location>
</feature>
<evidence type="ECO:0000256" key="7">
    <source>
        <dbReference type="ARBA" id="ARBA00023163"/>
    </source>
</evidence>
<proteinExistence type="predicted"/>
<dbReference type="InterPro" id="IPR031140">
    <property type="entry name" value="IDD1-16"/>
</dbReference>
<organism evidence="11 12">
    <name type="scientific">Cannabis sativa</name>
    <name type="common">Hemp</name>
    <name type="synonym">Marijuana</name>
    <dbReference type="NCBI Taxonomy" id="3483"/>
    <lineage>
        <taxon>Eukaryota</taxon>
        <taxon>Viridiplantae</taxon>
        <taxon>Streptophyta</taxon>
        <taxon>Embryophyta</taxon>
        <taxon>Tracheophyta</taxon>
        <taxon>Spermatophyta</taxon>
        <taxon>Magnoliopsida</taxon>
        <taxon>eudicotyledons</taxon>
        <taxon>Gunneridae</taxon>
        <taxon>Pentapetalae</taxon>
        <taxon>rosids</taxon>
        <taxon>fabids</taxon>
        <taxon>Rosales</taxon>
        <taxon>Cannabaceae</taxon>
        <taxon>Cannabis</taxon>
    </lineage>
</organism>
<dbReference type="GO" id="GO:0003700">
    <property type="term" value="F:DNA-binding transcription factor activity"/>
    <property type="evidence" value="ECO:0007669"/>
    <property type="project" value="TreeGrafter"/>
</dbReference>
<evidence type="ECO:0000256" key="8">
    <source>
        <dbReference type="PROSITE-ProRule" id="PRU00042"/>
    </source>
</evidence>
<dbReference type="Pfam" id="PF22992">
    <property type="entry name" value="C2CH-4th_BIRD-IDD"/>
    <property type="match status" value="1"/>
</dbReference>
<feature type="region of interest" description="Disordered" evidence="9">
    <location>
        <begin position="62"/>
        <end position="121"/>
    </location>
</feature>
<evidence type="ECO:0000256" key="9">
    <source>
        <dbReference type="SAM" id="MobiDB-lite"/>
    </source>
</evidence>
<evidence type="ECO:0000313" key="12">
    <source>
        <dbReference type="Proteomes" id="UP000525078"/>
    </source>
</evidence>
<feature type="region of interest" description="Disordered" evidence="9">
    <location>
        <begin position="525"/>
        <end position="612"/>
    </location>
</feature>
<feature type="compositionally biased region" description="Basic residues" evidence="9">
    <location>
        <begin position="551"/>
        <end position="560"/>
    </location>
</feature>
<evidence type="ECO:0000256" key="1">
    <source>
        <dbReference type="ARBA" id="ARBA00022723"/>
    </source>
</evidence>
<dbReference type="SUPFAM" id="SSF57667">
    <property type="entry name" value="beta-beta-alpha zinc fingers"/>
    <property type="match status" value="1"/>
</dbReference>
<gene>
    <name evidence="11" type="ORF">F8388_023899</name>
</gene>
<keyword evidence="5" id="KW-0805">Transcription regulation</keyword>
<dbReference type="InterPro" id="IPR055186">
    <property type="entry name" value="C2H2-2nd_BIRD-IDD"/>
</dbReference>
<dbReference type="Proteomes" id="UP000525078">
    <property type="component" value="Unassembled WGS sequence"/>
</dbReference>
<evidence type="ECO:0000256" key="2">
    <source>
        <dbReference type="ARBA" id="ARBA00022737"/>
    </source>
</evidence>
<dbReference type="FunFam" id="3.30.160.60:FF:000554">
    <property type="entry name" value="protein indeterminate-domain 12-like"/>
    <property type="match status" value="1"/>
</dbReference>
<feature type="compositionally biased region" description="Pro residues" evidence="9">
    <location>
        <begin position="96"/>
        <end position="105"/>
    </location>
</feature>
<evidence type="ECO:0000256" key="5">
    <source>
        <dbReference type="ARBA" id="ARBA00023015"/>
    </source>
</evidence>
<dbReference type="Pfam" id="PF22995">
    <property type="entry name" value="C2CH-3rd_BIRD-IDD"/>
    <property type="match status" value="1"/>
</dbReference>
<protein>
    <recommendedName>
        <fullName evidence="10">C2H2-type domain-containing protein</fullName>
    </recommendedName>
</protein>
<feature type="compositionally biased region" description="Low complexity" evidence="9">
    <location>
        <begin position="496"/>
        <end position="509"/>
    </location>
</feature>
<evidence type="ECO:0000256" key="3">
    <source>
        <dbReference type="ARBA" id="ARBA00022771"/>
    </source>
</evidence>
<keyword evidence="1" id="KW-0479">Metal-binding</keyword>
<sequence>GIQKGHRGKDRKCYVRVSRRVPLSCGFVGIVFGRVEDYREMMLFQQQEERVVAVMDENNMSNLTSAASGDQTSVSSSGNRAEIGTNNGFSHQYFASPPPHQSQPPPKKKRNLPGNPDPDAEVIALSPKTLMATNRFICEICNKGFQRDQNLQLHRRGHNLPWKLKQRTSKEVKKKVYVCPEASCVHHEPSRALGDLTGIKKHFCRKHGEKKWKCDKCSKRYAVQSDWKAHSKTCGTREYRCDCGTLFSRRDSFITHRAFCDALAEESARAINGGPVPPGSVGTNPLGSSSSAILSHLNLQTQLLNNHNHHHNLHHQDLVHSFSLKKEQQNFTTTATTAATPSGNNNNLIRQDHNLPPWLACSPTQIDLTNSSSSIFSPRSLDQENLNLLNSPNPNPSSLVPNLPPHHYQPQPSAHMSATALLQKAAQIGATMSNNNNNNNSTNNKNNNDTVAAGSATSPVMMMRTHQDSGANNFGLNLSSRDHQDQTVLTTGHGFGNNNNDKSSGSNSTITTTSLLQEYMMSSLSSTTTGTTTTGGISTSSTSSTTPGFRDHHRHNHHHNHDPFNGVILNSDPKKDGQDPSHLGKTNSTPAAESGGGVGGNGNHNGEGLTRDFLGLRPLSHTEMLNMAALGNTINMSHNPHHHHQQQQQNNQPQKPW</sequence>
<feature type="region of interest" description="Disordered" evidence="9">
    <location>
        <begin position="634"/>
        <end position="657"/>
    </location>
</feature>
<feature type="region of interest" description="Disordered" evidence="9">
    <location>
        <begin position="488"/>
        <end position="509"/>
    </location>
</feature>
<feature type="compositionally biased region" description="Low complexity" evidence="9">
    <location>
        <begin position="525"/>
        <end position="546"/>
    </location>
</feature>
<dbReference type="Gene3D" id="3.30.160.60">
    <property type="entry name" value="Classic Zinc Finger"/>
    <property type="match status" value="2"/>
</dbReference>
<dbReference type="Pfam" id="PF22996">
    <property type="entry name" value="C2H2-2nd_BIRD-IDD"/>
    <property type="match status" value="1"/>
</dbReference>
<dbReference type="PROSITE" id="PS50157">
    <property type="entry name" value="ZINC_FINGER_C2H2_2"/>
    <property type="match status" value="1"/>
</dbReference>
<dbReference type="GO" id="GO:0005634">
    <property type="term" value="C:nucleus"/>
    <property type="evidence" value="ECO:0007669"/>
    <property type="project" value="TreeGrafter"/>
</dbReference>
<keyword evidence="2" id="KW-0677">Repeat</keyword>
<name>A0A7J6EUE3_CANSA</name>
<reference evidence="11 12" key="1">
    <citation type="journal article" date="2020" name="bioRxiv">
        <title>Sequence and annotation of 42 cannabis genomes reveals extensive copy number variation in cannabinoid synthesis and pathogen resistance genes.</title>
        <authorList>
            <person name="Mckernan K.J."/>
            <person name="Helbert Y."/>
            <person name="Kane L.T."/>
            <person name="Ebling H."/>
            <person name="Zhang L."/>
            <person name="Liu B."/>
            <person name="Eaton Z."/>
            <person name="Mclaughlin S."/>
            <person name="Kingan S."/>
            <person name="Baybayan P."/>
            <person name="Concepcion G."/>
            <person name="Jordan M."/>
            <person name="Riva A."/>
            <person name="Barbazuk W."/>
            <person name="Harkins T."/>
        </authorList>
    </citation>
    <scope>NUCLEOTIDE SEQUENCE [LARGE SCALE GENOMIC DNA]</scope>
    <source>
        <strain evidence="12">cv. Jamaican Lion 4</strain>
        <tissue evidence="11">Leaf</tissue>
    </source>
</reference>
<feature type="non-terminal residue" evidence="11">
    <location>
        <position position="1"/>
    </location>
</feature>
<evidence type="ECO:0000256" key="6">
    <source>
        <dbReference type="ARBA" id="ARBA00023125"/>
    </source>
</evidence>
<dbReference type="PROSITE" id="PS00028">
    <property type="entry name" value="ZINC_FINGER_C2H2_1"/>
    <property type="match status" value="1"/>
</dbReference>
<keyword evidence="4" id="KW-0862">Zinc</keyword>
<feature type="compositionally biased region" description="Low complexity" evidence="9">
    <location>
        <begin position="434"/>
        <end position="448"/>
    </location>
</feature>
<evidence type="ECO:0000259" key="10">
    <source>
        <dbReference type="PROSITE" id="PS50157"/>
    </source>
</evidence>
<dbReference type="InterPro" id="IPR055187">
    <property type="entry name" value="C2CH-3rd_BIRD-IDD"/>
</dbReference>
<dbReference type="EMBL" id="JAATIP010000186">
    <property type="protein sequence ID" value="KAF4362047.1"/>
    <property type="molecule type" value="Genomic_DNA"/>
</dbReference>
<feature type="compositionally biased region" description="Polar residues" evidence="9">
    <location>
        <begin position="62"/>
        <end position="90"/>
    </location>
</feature>
<feature type="compositionally biased region" description="Low complexity" evidence="9">
    <location>
        <begin position="646"/>
        <end position="657"/>
    </location>
</feature>
<dbReference type="InterPro" id="IPR055185">
    <property type="entry name" value="C2CH-4th_BIRD-IDD"/>
</dbReference>
<accession>A0A7J6EUE3</accession>
<keyword evidence="6" id="KW-0238">DNA-binding</keyword>
<evidence type="ECO:0000313" key="11">
    <source>
        <dbReference type="EMBL" id="KAF4362047.1"/>
    </source>
</evidence>